<accession>A0A2T3FND9</accession>
<organism evidence="1 2">
    <name type="scientific">Clostridium fessum</name>
    <dbReference type="NCBI Taxonomy" id="2126740"/>
    <lineage>
        <taxon>Bacteria</taxon>
        <taxon>Bacillati</taxon>
        <taxon>Bacillota</taxon>
        <taxon>Clostridia</taxon>
        <taxon>Eubacteriales</taxon>
        <taxon>Clostridiaceae</taxon>
        <taxon>Clostridium</taxon>
    </lineage>
</organism>
<gene>
    <name evidence="1" type="ORF">C7U56_09430</name>
</gene>
<name>A0A2T3FND9_9CLOT</name>
<keyword evidence="2" id="KW-1185">Reference proteome</keyword>
<dbReference type="AlphaFoldDB" id="A0A2T3FND9"/>
<proteinExistence type="predicted"/>
<evidence type="ECO:0000313" key="2">
    <source>
        <dbReference type="Proteomes" id="UP000241048"/>
    </source>
</evidence>
<dbReference type="RefSeq" id="WP_002596378.1">
    <property type="nucleotide sequence ID" value="NZ_JAQCTY010000001.1"/>
</dbReference>
<dbReference type="Proteomes" id="UP000241048">
    <property type="component" value="Unassembled WGS sequence"/>
</dbReference>
<comment type="caution">
    <text evidence="1">The sequence shown here is derived from an EMBL/GenBank/DDBJ whole genome shotgun (WGS) entry which is preliminary data.</text>
</comment>
<sequence length="60" mass="6977">MARMGRPKLENPRSEGVFIRLTKDEHTDITEYASSHDLTITQTLVQGFRKLQEQDNTENE</sequence>
<reference evidence="1 2" key="1">
    <citation type="submission" date="2018-03" db="EMBL/GenBank/DDBJ databases">
        <title>Lachnoclostridium SNUG30386 gen.nov., sp.nov., isolated from human faeces.</title>
        <authorList>
            <person name="Seo B."/>
            <person name="Jeon K."/>
            <person name="Ko G."/>
        </authorList>
    </citation>
    <scope>NUCLEOTIDE SEQUENCE [LARGE SCALE GENOMIC DNA]</scope>
    <source>
        <strain evidence="1 2">SNUG30386</strain>
    </source>
</reference>
<dbReference type="GeneID" id="69513710"/>
<protein>
    <submittedName>
        <fullName evidence="1">CopG family transcriptional regulator</fullName>
    </submittedName>
</protein>
<dbReference type="EMBL" id="PYLO01000003">
    <property type="protein sequence ID" value="PST36779.1"/>
    <property type="molecule type" value="Genomic_DNA"/>
</dbReference>
<evidence type="ECO:0000313" key="1">
    <source>
        <dbReference type="EMBL" id="PST36779.1"/>
    </source>
</evidence>